<keyword evidence="4 8" id="KW-0812">Transmembrane</keyword>
<evidence type="ECO:0000256" key="8">
    <source>
        <dbReference type="SAM" id="Phobius"/>
    </source>
</evidence>
<keyword evidence="6 8" id="KW-1133">Transmembrane helix</keyword>
<proteinExistence type="inferred from homology"/>
<feature type="transmembrane region" description="Helical" evidence="8">
    <location>
        <begin position="36"/>
        <end position="59"/>
    </location>
</feature>
<keyword evidence="10" id="KW-1185">Reference proteome</keyword>
<dbReference type="InterPro" id="IPR007227">
    <property type="entry name" value="Cell_shape_determining_MreD"/>
</dbReference>
<dbReference type="Pfam" id="PF04093">
    <property type="entry name" value="MreD"/>
    <property type="match status" value="1"/>
</dbReference>
<dbReference type="STRING" id="568860.SAMN05421811_125119"/>
<name>A0A1I0LT10_9ACTN</name>
<evidence type="ECO:0000313" key="10">
    <source>
        <dbReference type="Proteomes" id="UP000199361"/>
    </source>
</evidence>
<keyword evidence="3" id="KW-1003">Cell membrane</keyword>
<sequence length="154" mass="15399">MIGGLCVLLALLVQVMLVNRLPLPGGGAPDLVLLAVVGAALARGAVPGAVLGFIAGLVVDIAPPGAHLAGQYAFVLALVGYVAGRGAGGPVTTVVLCVLLAPLLAVGVSMLIGDSRVTLATLTEEVPVTIVYTLLVSPVVIWLATRGGEPRYST</sequence>
<keyword evidence="7 8" id="KW-0472">Membrane</keyword>
<feature type="transmembrane region" description="Helical" evidence="8">
    <location>
        <begin position="125"/>
        <end position="144"/>
    </location>
</feature>
<evidence type="ECO:0000256" key="1">
    <source>
        <dbReference type="ARBA" id="ARBA00004651"/>
    </source>
</evidence>
<feature type="transmembrane region" description="Helical" evidence="8">
    <location>
        <begin position="90"/>
        <end position="113"/>
    </location>
</feature>
<comment type="similarity">
    <text evidence="2">Belongs to the MreD family.</text>
</comment>
<dbReference type="OrthoDB" id="3473300at2"/>
<accession>A0A1I0LT10</accession>
<dbReference type="Proteomes" id="UP000199361">
    <property type="component" value="Unassembled WGS sequence"/>
</dbReference>
<evidence type="ECO:0000256" key="6">
    <source>
        <dbReference type="ARBA" id="ARBA00022989"/>
    </source>
</evidence>
<dbReference type="NCBIfam" id="TIGR03426">
    <property type="entry name" value="shape_MreD"/>
    <property type="match status" value="1"/>
</dbReference>
<gene>
    <name evidence="9" type="ORF">SAMN05421811_125119</name>
</gene>
<dbReference type="EMBL" id="FOHX01000025">
    <property type="protein sequence ID" value="SEU45727.1"/>
    <property type="molecule type" value="Genomic_DNA"/>
</dbReference>
<evidence type="ECO:0000256" key="2">
    <source>
        <dbReference type="ARBA" id="ARBA00007776"/>
    </source>
</evidence>
<reference evidence="9 10" key="1">
    <citation type="submission" date="2016-10" db="EMBL/GenBank/DDBJ databases">
        <authorList>
            <person name="de Groot N.N."/>
        </authorList>
    </citation>
    <scope>NUCLEOTIDE SEQUENCE [LARGE SCALE GENOMIC DNA]</scope>
    <source>
        <strain evidence="9 10">CGMCC 4.5598</strain>
    </source>
</reference>
<evidence type="ECO:0000256" key="4">
    <source>
        <dbReference type="ARBA" id="ARBA00022692"/>
    </source>
</evidence>
<evidence type="ECO:0000256" key="5">
    <source>
        <dbReference type="ARBA" id="ARBA00022960"/>
    </source>
</evidence>
<evidence type="ECO:0000313" key="9">
    <source>
        <dbReference type="EMBL" id="SEU45727.1"/>
    </source>
</evidence>
<protein>
    <submittedName>
        <fullName evidence="9">Rod shape-determining protein MreD</fullName>
    </submittedName>
</protein>
<feature type="transmembrane region" description="Helical" evidence="8">
    <location>
        <begin position="66"/>
        <end position="84"/>
    </location>
</feature>
<dbReference type="RefSeq" id="WP_091093750.1">
    <property type="nucleotide sequence ID" value="NZ_FOHX01000025.1"/>
</dbReference>
<dbReference type="GO" id="GO:0005886">
    <property type="term" value="C:plasma membrane"/>
    <property type="evidence" value="ECO:0007669"/>
    <property type="project" value="UniProtKB-SubCell"/>
</dbReference>
<evidence type="ECO:0000256" key="3">
    <source>
        <dbReference type="ARBA" id="ARBA00022475"/>
    </source>
</evidence>
<comment type="subcellular location">
    <subcellularLocation>
        <location evidence="1">Cell membrane</location>
        <topology evidence="1">Multi-pass membrane protein</topology>
    </subcellularLocation>
</comment>
<dbReference type="GO" id="GO:0008360">
    <property type="term" value="P:regulation of cell shape"/>
    <property type="evidence" value="ECO:0007669"/>
    <property type="project" value="UniProtKB-KW"/>
</dbReference>
<organism evidence="9 10">
    <name type="scientific">Nonomuraea wenchangensis</name>
    <dbReference type="NCBI Taxonomy" id="568860"/>
    <lineage>
        <taxon>Bacteria</taxon>
        <taxon>Bacillati</taxon>
        <taxon>Actinomycetota</taxon>
        <taxon>Actinomycetes</taxon>
        <taxon>Streptosporangiales</taxon>
        <taxon>Streptosporangiaceae</taxon>
        <taxon>Nonomuraea</taxon>
    </lineage>
</organism>
<keyword evidence="5" id="KW-0133">Cell shape</keyword>
<dbReference type="AlphaFoldDB" id="A0A1I0LT10"/>
<evidence type="ECO:0000256" key="7">
    <source>
        <dbReference type="ARBA" id="ARBA00023136"/>
    </source>
</evidence>